<dbReference type="AlphaFoldDB" id="A0A7U7J3Z4"/>
<accession>A0A7U7J3Z4</accession>
<feature type="transmembrane region" description="Helical" evidence="6">
    <location>
        <begin position="87"/>
        <end position="106"/>
    </location>
</feature>
<name>A0A7U7J3Z4_9GAMM</name>
<proteinExistence type="predicted"/>
<gene>
    <name evidence="7" type="ORF">BN874_2770011</name>
</gene>
<dbReference type="CDD" id="cd13128">
    <property type="entry name" value="MATE_Wzx_like"/>
    <property type="match status" value="1"/>
</dbReference>
<keyword evidence="2" id="KW-1003">Cell membrane</keyword>
<dbReference type="GO" id="GO:0005886">
    <property type="term" value="C:plasma membrane"/>
    <property type="evidence" value="ECO:0007669"/>
    <property type="project" value="UniProtKB-SubCell"/>
</dbReference>
<protein>
    <submittedName>
        <fullName evidence="7">Polysaccharide biosynthesis protein</fullName>
    </submittedName>
</protein>
<evidence type="ECO:0000256" key="6">
    <source>
        <dbReference type="SAM" id="Phobius"/>
    </source>
</evidence>
<keyword evidence="8" id="KW-1185">Reference proteome</keyword>
<evidence type="ECO:0000256" key="2">
    <source>
        <dbReference type="ARBA" id="ARBA00022475"/>
    </source>
</evidence>
<evidence type="ECO:0000256" key="5">
    <source>
        <dbReference type="ARBA" id="ARBA00023136"/>
    </source>
</evidence>
<feature type="transmembrane region" description="Helical" evidence="6">
    <location>
        <begin position="299"/>
        <end position="321"/>
    </location>
</feature>
<feature type="transmembrane region" description="Helical" evidence="6">
    <location>
        <begin position="432"/>
        <end position="450"/>
    </location>
</feature>
<evidence type="ECO:0000256" key="3">
    <source>
        <dbReference type="ARBA" id="ARBA00022692"/>
    </source>
</evidence>
<dbReference type="InterPro" id="IPR050833">
    <property type="entry name" value="Poly_Biosynth_Transport"/>
</dbReference>
<dbReference type="PANTHER" id="PTHR30250">
    <property type="entry name" value="PST FAMILY PREDICTED COLANIC ACID TRANSPORTER"/>
    <property type="match status" value="1"/>
</dbReference>
<dbReference type="Proteomes" id="UP000019184">
    <property type="component" value="Unassembled WGS sequence"/>
</dbReference>
<feature type="transmembrane region" description="Helical" evidence="6">
    <location>
        <begin position="9"/>
        <end position="31"/>
    </location>
</feature>
<reference evidence="7 8" key="1">
    <citation type="journal article" date="2014" name="ISME J.">
        <title>Candidatus Competibacter-lineage genomes retrieved from metagenomes reveal functional metabolic diversity.</title>
        <authorList>
            <person name="McIlroy S.J."/>
            <person name="Albertsen M."/>
            <person name="Andresen E.K."/>
            <person name="Saunders A.M."/>
            <person name="Kristiansen R."/>
            <person name="Stokholm-Bjerregaard M."/>
            <person name="Nielsen K.L."/>
            <person name="Nielsen P.H."/>
        </authorList>
    </citation>
    <scope>NUCLEOTIDE SEQUENCE [LARGE SCALE GENOMIC DNA]</scope>
    <source>
        <strain evidence="7 8">Run_B_J11</strain>
    </source>
</reference>
<comment type="subcellular location">
    <subcellularLocation>
        <location evidence="1">Cell membrane</location>
        <topology evidence="1">Multi-pass membrane protein</topology>
    </subcellularLocation>
</comment>
<evidence type="ECO:0000256" key="4">
    <source>
        <dbReference type="ARBA" id="ARBA00022989"/>
    </source>
</evidence>
<dbReference type="OrthoDB" id="9812647at2"/>
<dbReference type="EMBL" id="CBTK010000198">
    <property type="protein sequence ID" value="CDH45678.1"/>
    <property type="molecule type" value="Genomic_DNA"/>
</dbReference>
<keyword evidence="3 6" id="KW-0812">Transmembrane</keyword>
<feature type="transmembrane region" description="Helical" evidence="6">
    <location>
        <begin position="184"/>
        <end position="208"/>
    </location>
</feature>
<dbReference type="PANTHER" id="PTHR30250:SF26">
    <property type="entry name" value="PSMA PROTEIN"/>
    <property type="match status" value="1"/>
</dbReference>
<evidence type="ECO:0000256" key="1">
    <source>
        <dbReference type="ARBA" id="ARBA00004651"/>
    </source>
</evidence>
<keyword evidence="5 6" id="KW-0472">Membrane</keyword>
<evidence type="ECO:0000313" key="8">
    <source>
        <dbReference type="Proteomes" id="UP000019184"/>
    </source>
</evidence>
<sequence length="488" mass="52691">MNIRVGYNAFWNVLGSTLPLLAGVAAVPLLLHGLGNARLGVFTLAIGLIGFSGIFDLGLGRALTQMVASEQGKGTSSGAIAGLIRKALIALFLLGLFWGAVLWWSAPFLVRRLLLLEDILGQETIVGLHWIALSLPFALVSAGLLGIFEGLQRFVLINTIRVPLGTAFFMVPALIALGTPDIGAVIGALAATRIAAFMIWMLALLRVFNLFESETDIRLHPGPLMRFSGWLTVSNIVGPLMVYADRFYLASFFPPATVAFYTVPFDTAFRATTLPLAAVNAMFPALAHTHSQPAQANPIVQSAGQFMLLLWFPPILVAMLLAKEGLTLWLNQEFAEQAVLILQWLLLGVFLNGFAHIPYAVLQSAGRADITAKLHLLELPVYAGLIVGLVASFGILGAAIAWTVRIILDTVLLFLLAMRVENHHADGLYKTALLAVVGAFILGVAMTIHLLVARWIIAALVMLAATGIMWRFGIYLLPRLKENTGHAH</sequence>
<feature type="transmembrane region" description="Helical" evidence="6">
    <location>
        <begin position="126"/>
        <end position="148"/>
    </location>
</feature>
<comment type="caution">
    <text evidence="7">The sequence shown here is derived from an EMBL/GenBank/DDBJ whole genome shotgun (WGS) entry which is preliminary data.</text>
</comment>
<keyword evidence="4 6" id="KW-1133">Transmembrane helix</keyword>
<organism evidence="7 8">
    <name type="scientific">Candidatus Contendobacter odensis Run_B_J11</name>
    <dbReference type="NCBI Taxonomy" id="1400861"/>
    <lineage>
        <taxon>Bacteria</taxon>
        <taxon>Pseudomonadati</taxon>
        <taxon>Pseudomonadota</taxon>
        <taxon>Gammaproteobacteria</taxon>
        <taxon>Candidatus Competibacteraceae</taxon>
        <taxon>Candidatus Contendibacter</taxon>
    </lineage>
</organism>
<dbReference type="RefSeq" id="WP_034433627.1">
    <property type="nucleotide sequence ID" value="NZ_CBTK010000198.1"/>
</dbReference>
<feature type="transmembrane region" description="Helical" evidence="6">
    <location>
        <begin position="456"/>
        <end position="477"/>
    </location>
</feature>
<feature type="transmembrane region" description="Helical" evidence="6">
    <location>
        <begin position="160"/>
        <end position="178"/>
    </location>
</feature>
<feature type="transmembrane region" description="Helical" evidence="6">
    <location>
        <begin position="374"/>
        <end position="396"/>
    </location>
</feature>
<evidence type="ECO:0000313" key="7">
    <source>
        <dbReference type="EMBL" id="CDH45678.1"/>
    </source>
</evidence>
<feature type="transmembrane region" description="Helical" evidence="6">
    <location>
        <begin position="37"/>
        <end position="59"/>
    </location>
</feature>
<feature type="transmembrane region" description="Helical" evidence="6">
    <location>
        <begin position="341"/>
        <end position="362"/>
    </location>
</feature>